<dbReference type="PROSITE" id="PS51918">
    <property type="entry name" value="RADICAL_SAM"/>
    <property type="match status" value="1"/>
</dbReference>
<organism evidence="2 3">
    <name type="scientific">Clostridium mobile</name>
    <dbReference type="NCBI Taxonomy" id="2841512"/>
    <lineage>
        <taxon>Bacteria</taxon>
        <taxon>Bacillati</taxon>
        <taxon>Bacillota</taxon>
        <taxon>Clostridia</taxon>
        <taxon>Eubacteriales</taxon>
        <taxon>Clostridiaceae</taxon>
        <taxon>Clostridium</taxon>
    </lineage>
</organism>
<proteinExistence type="predicted"/>
<dbReference type="RefSeq" id="WP_216437840.1">
    <property type="nucleotide sequence ID" value="NZ_JAHLQF010000001.1"/>
</dbReference>
<dbReference type="PANTHER" id="PTHR43273:SF3">
    <property type="entry name" value="ANAEROBIC SULFATASE-MATURATING ENZYME HOMOLOG ASLB-RELATED"/>
    <property type="match status" value="1"/>
</dbReference>
<dbReference type="CDD" id="cd01335">
    <property type="entry name" value="Radical_SAM"/>
    <property type="match status" value="1"/>
</dbReference>
<keyword evidence="3" id="KW-1185">Reference proteome</keyword>
<dbReference type="SFLD" id="SFLDG01067">
    <property type="entry name" value="SPASM/twitch_domain_containing"/>
    <property type="match status" value="1"/>
</dbReference>
<dbReference type="PANTHER" id="PTHR43273">
    <property type="entry name" value="ANAEROBIC SULFATASE-MATURATING ENZYME HOMOLOG ASLB-RELATED"/>
    <property type="match status" value="1"/>
</dbReference>
<feature type="domain" description="Radical SAM core" evidence="1">
    <location>
        <begin position="1"/>
        <end position="224"/>
    </location>
</feature>
<name>A0ABS6EE80_9CLOT</name>
<dbReference type="SFLD" id="SFLDS00029">
    <property type="entry name" value="Radical_SAM"/>
    <property type="match status" value="1"/>
</dbReference>
<reference evidence="2 3" key="1">
    <citation type="submission" date="2021-06" db="EMBL/GenBank/DDBJ databases">
        <authorList>
            <person name="Sun Q."/>
            <person name="Li D."/>
        </authorList>
    </citation>
    <scope>NUCLEOTIDE SEQUENCE [LARGE SCALE GENOMIC DNA]</scope>
    <source>
        <strain evidence="2 3">MSJ-11</strain>
    </source>
</reference>
<dbReference type="Pfam" id="PF04055">
    <property type="entry name" value="Radical_SAM"/>
    <property type="match status" value="1"/>
</dbReference>
<evidence type="ECO:0000313" key="3">
    <source>
        <dbReference type="Proteomes" id="UP000726170"/>
    </source>
</evidence>
<dbReference type="InterPro" id="IPR007197">
    <property type="entry name" value="rSAM"/>
</dbReference>
<evidence type="ECO:0000313" key="2">
    <source>
        <dbReference type="EMBL" id="MBU5483462.1"/>
    </source>
</evidence>
<comment type="caution">
    <text evidence="2">The sequence shown here is derived from an EMBL/GenBank/DDBJ whole genome shotgun (WGS) entry which is preliminary data.</text>
</comment>
<dbReference type="EMBL" id="JAHLQF010000001">
    <property type="protein sequence ID" value="MBU5483462.1"/>
    <property type="molecule type" value="Genomic_DNA"/>
</dbReference>
<evidence type="ECO:0000259" key="1">
    <source>
        <dbReference type="PROSITE" id="PS51918"/>
    </source>
</evidence>
<protein>
    <submittedName>
        <fullName evidence="2">Radical SAM protein</fullName>
    </submittedName>
</protein>
<gene>
    <name evidence="2" type="ORF">KQI86_03915</name>
</gene>
<dbReference type="InterPro" id="IPR023867">
    <property type="entry name" value="Sulphatase_maturase_rSAM"/>
</dbReference>
<dbReference type="Proteomes" id="UP000726170">
    <property type="component" value="Unassembled WGS sequence"/>
</dbReference>
<sequence length="258" mass="30553">MSRYTIYLIEQCNCRCVYCYQTSYERAYTWEEIKVQLDVIIQDGKQDKIIEFIGGEPLLTFDMLVKAYNYLENNLNKITVLRYYISTNLTILNKNILDFFRENDNIFISISLDGNREMNKLRLWRNGKENYFTVVRNIKKLIKNNLNDRLMVHMVCHKENVDNLHKGVKFLNRLGVKAIDIGIVENTMSIDKNFCNSFINEHEKISLDKKKGKLTSVIITLDYEPISLGSFSKKDSTYLIYYLRNYVYKNHINIEQEA</sequence>
<accession>A0ABS6EE80</accession>